<gene>
    <name evidence="2" type="ORF">WG66_10529</name>
</gene>
<dbReference type="Proteomes" id="UP000054988">
    <property type="component" value="Unassembled WGS sequence"/>
</dbReference>
<name>A0A0W0FKT2_MONRR</name>
<proteinExistence type="predicted"/>
<evidence type="ECO:0000313" key="3">
    <source>
        <dbReference type="Proteomes" id="UP000054988"/>
    </source>
</evidence>
<reference evidence="2 3" key="1">
    <citation type="submission" date="2015-12" db="EMBL/GenBank/DDBJ databases">
        <title>Draft genome sequence of Moniliophthora roreri, the causal agent of frosty pod rot of cacao.</title>
        <authorList>
            <person name="Aime M.C."/>
            <person name="Diaz-Valderrama J.R."/>
            <person name="Kijpornyongpan T."/>
            <person name="Phillips-Mora W."/>
        </authorList>
    </citation>
    <scope>NUCLEOTIDE SEQUENCE [LARGE SCALE GENOMIC DNA]</scope>
    <source>
        <strain evidence="2 3">MCA 2952</strain>
    </source>
</reference>
<comment type="caution">
    <text evidence="2">The sequence shown here is derived from an EMBL/GenBank/DDBJ whole genome shotgun (WGS) entry which is preliminary data.</text>
</comment>
<evidence type="ECO:0000313" key="2">
    <source>
        <dbReference type="EMBL" id="KTB36869.1"/>
    </source>
</evidence>
<feature type="compositionally biased region" description="Basic residues" evidence="1">
    <location>
        <begin position="17"/>
        <end position="31"/>
    </location>
</feature>
<evidence type="ECO:0008006" key="4">
    <source>
        <dbReference type="Google" id="ProtNLM"/>
    </source>
</evidence>
<accession>A0A0W0FKT2</accession>
<evidence type="ECO:0000256" key="1">
    <source>
        <dbReference type="SAM" id="MobiDB-lite"/>
    </source>
</evidence>
<feature type="region of interest" description="Disordered" evidence="1">
    <location>
        <begin position="1"/>
        <end position="35"/>
    </location>
</feature>
<dbReference type="AlphaFoldDB" id="A0A0W0FKT2"/>
<dbReference type="eggNOG" id="ENOG502T5F2">
    <property type="taxonomic scope" value="Eukaryota"/>
</dbReference>
<organism evidence="2 3">
    <name type="scientific">Moniliophthora roreri</name>
    <name type="common">Frosty pod rot fungus</name>
    <name type="synonym">Monilia roreri</name>
    <dbReference type="NCBI Taxonomy" id="221103"/>
    <lineage>
        <taxon>Eukaryota</taxon>
        <taxon>Fungi</taxon>
        <taxon>Dikarya</taxon>
        <taxon>Basidiomycota</taxon>
        <taxon>Agaricomycotina</taxon>
        <taxon>Agaricomycetes</taxon>
        <taxon>Agaricomycetidae</taxon>
        <taxon>Agaricales</taxon>
        <taxon>Marasmiineae</taxon>
        <taxon>Marasmiaceae</taxon>
        <taxon>Moniliophthora</taxon>
    </lineage>
</organism>
<dbReference type="EMBL" id="LATX01001879">
    <property type="protein sequence ID" value="KTB36869.1"/>
    <property type="molecule type" value="Genomic_DNA"/>
</dbReference>
<sequence length="695" mass="79868">MPASASRSQGLVPKEPMKKKQRKSSPTKKPRASGLVIPRGKGKLRVLTELPLDIVYETQIFGHVDELDLLNLSRINKALRNILISRKSISIWKRVLTRSDYGSEGFPWKEFVEYGLNEPQLVNLAFSDHCHRCLRPRVGQKNILWNFKTRLCRDCLDPSGYISNPPPLQMSQQVITGLGLPSIPTFNVTFGPTLSLCIHSLNTHGMFSGQVPQQSNEIVYDLADCDAFRSEIATIDNGVELLECTQKRMKKFIKERQLANIFRLWRSRYDSRKEEEIARARQARKDEICKRLCDLGYTEEVSYLNKHDPEAISEVRPVNSTKALTKQGKHRSLAWNSMLPKLIEVMEVTREYLLKKRRKDIFRTRLQFIVDIVKVHFSISSPDVAAILPRAVDICAMPKIQDILRDPDLAAYASADSFAEVKEQYIQLCENWQETKKRELCALLPPGSTEVDRSMSRLLLAKTFFKCEDCDEPISYPRILAHSCLTELRLGYRNRDDDVALMFKLLQSEPWDVDRDRVSYHPVAEQMATKILQACGIDDEVATSEDVDKAAPWLECLSCWNADEGRAVFPWRKAIIHGLYHLKIEQVLVEWKKVNLEDTKKAESIVSKRDVARINQGHHGHDYVCVHCKERMDRPDLLWHMRNSHGIEMGKDDYQLHLDASMDQPPFTVVLPNSKPEVIDLVDSDDELEYIEISD</sequence>
<protein>
    <recommendedName>
        <fullName evidence="4">F-box domain-containing protein</fullName>
    </recommendedName>
</protein>